<proteinExistence type="predicted"/>
<feature type="compositionally biased region" description="Acidic residues" evidence="1">
    <location>
        <begin position="118"/>
        <end position="128"/>
    </location>
</feature>
<gene>
    <name evidence="2" type="ORF">BXZ70DRAFT_353789</name>
</gene>
<evidence type="ECO:0000313" key="2">
    <source>
        <dbReference type="EMBL" id="KAH8094690.1"/>
    </source>
</evidence>
<dbReference type="PANTHER" id="PTHR40630">
    <property type="entry name" value="POSSIBLE DNA-BINDING PROTEIN"/>
    <property type="match status" value="1"/>
</dbReference>
<sequence length="212" mass="23808">MTKSNEEVISEFNINTNMSVGELENWLDNPKSKEAGTGVGIESGHKIVEILKKNPEKDPEKYDEEDITHMRKVVNYDKRHLAQEDKLKDTKTREELEETKSTKSLRNWGHDPIKTLDDDAEGEEDTEPEVSPQQESEKPSKQVAEGGTKRKLDDEDEKEGEASGASEGEADRVDDNEDEADGRARKKSKTTSEEVQEEVEVVEVNTCSALSS</sequence>
<feature type="compositionally biased region" description="Basic and acidic residues" evidence="1">
    <location>
        <begin position="108"/>
        <end position="117"/>
    </location>
</feature>
<evidence type="ECO:0000256" key="1">
    <source>
        <dbReference type="SAM" id="MobiDB-lite"/>
    </source>
</evidence>
<dbReference type="PANTHER" id="PTHR40630:SF1">
    <property type="entry name" value="DNA-BINDING PROTEIN"/>
    <property type="match status" value="1"/>
</dbReference>
<reference evidence="2" key="1">
    <citation type="journal article" date="2021" name="New Phytol.">
        <title>Evolutionary innovations through gain and loss of genes in the ectomycorrhizal Boletales.</title>
        <authorList>
            <person name="Wu G."/>
            <person name="Miyauchi S."/>
            <person name="Morin E."/>
            <person name="Kuo A."/>
            <person name="Drula E."/>
            <person name="Varga T."/>
            <person name="Kohler A."/>
            <person name="Feng B."/>
            <person name="Cao Y."/>
            <person name="Lipzen A."/>
            <person name="Daum C."/>
            <person name="Hundley H."/>
            <person name="Pangilinan J."/>
            <person name="Johnson J."/>
            <person name="Barry K."/>
            <person name="LaButti K."/>
            <person name="Ng V."/>
            <person name="Ahrendt S."/>
            <person name="Min B."/>
            <person name="Choi I.G."/>
            <person name="Park H."/>
            <person name="Plett J.M."/>
            <person name="Magnuson J."/>
            <person name="Spatafora J.W."/>
            <person name="Nagy L.G."/>
            <person name="Henrissat B."/>
            <person name="Grigoriev I.V."/>
            <person name="Yang Z.L."/>
            <person name="Xu J."/>
            <person name="Martin F.M."/>
        </authorList>
    </citation>
    <scope>NUCLEOTIDE SEQUENCE</scope>
    <source>
        <strain evidence="2">KKN 215</strain>
    </source>
</reference>
<feature type="region of interest" description="Disordered" evidence="1">
    <location>
        <begin position="76"/>
        <end position="212"/>
    </location>
</feature>
<name>A0A8K0UJH7_9AGAR</name>
<dbReference type="Pfam" id="PF11338">
    <property type="entry name" value="DUF3140"/>
    <property type="match status" value="1"/>
</dbReference>
<protein>
    <submittedName>
        <fullName evidence="2">Uncharacterized protein</fullName>
    </submittedName>
</protein>
<dbReference type="Proteomes" id="UP000813824">
    <property type="component" value="Unassembled WGS sequence"/>
</dbReference>
<dbReference type="AlphaFoldDB" id="A0A8K0UJH7"/>
<dbReference type="InterPro" id="IPR021487">
    <property type="entry name" value="DUF3140"/>
</dbReference>
<accession>A0A8K0UJH7</accession>
<evidence type="ECO:0000313" key="3">
    <source>
        <dbReference type="Proteomes" id="UP000813824"/>
    </source>
</evidence>
<keyword evidence="3" id="KW-1185">Reference proteome</keyword>
<comment type="caution">
    <text evidence="2">The sequence shown here is derived from an EMBL/GenBank/DDBJ whole genome shotgun (WGS) entry which is preliminary data.</text>
</comment>
<feature type="compositionally biased region" description="Basic and acidic residues" evidence="1">
    <location>
        <begin position="76"/>
        <end position="101"/>
    </location>
</feature>
<dbReference type="EMBL" id="JAEVFJ010000025">
    <property type="protein sequence ID" value="KAH8094690.1"/>
    <property type="molecule type" value="Genomic_DNA"/>
</dbReference>
<organism evidence="2 3">
    <name type="scientific">Cristinia sonorae</name>
    <dbReference type="NCBI Taxonomy" id="1940300"/>
    <lineage>
        <taxon>Eukaryota</taxon>
        <taxon>Fungi</taxon>
        <taxon>Dikarya</taxon>
        <taxon>Basidiomycota</taxon>
        <taxon>Agaricomycotina</taxon>
        <taxon>Agaricomycetes</taxon>
        <taxon>Agaricomycetidae</taxon>
        <taxon>Agaricales</taxon>
        <taxon>Pleurotineae</taxon>
        <taxon>Stephanosporaceae</taxon>
        <taxon>Cristinia</taxon>
    </lineage>
</organism>
<dbReference type="OrthoDB" id="2131339at2759"/>